<reference evidence="1" key="1">
    <citation type="journal article" date="2015" name="Nature">
        <title>Complex archaea that bridge the gap between prokaryotes and eukaryotes.</title>
        <authorList>
            <person name="Spang A."/>
            <person name="Saw J.H."/>
            <person name="Jorgensen S.L."/>
            <person name="Zaremba-Niedzwiedzka K."/>
            <person name="Martijn J."/>
            <person name="Lind A.E."/>
            <person name="van Eijk R."/>
            <person name="Schleper C."/>
            <person name="Guy L."/>
            <person name="Ettema T.J."/>
        </authorList>
    </citation>
    <scope>NUCLEOTIDE SEQUENCE</scope>
</reference>
<protein>
    <submittedName>
        <fullName evidence="1">Uncharacterized protein</fullName>
    </submittedName>
</protein>
<accession>A0A0F9U9C7</accession>
<name>A0A0F9U9C7_9ZZZZ</name>
<organism evidence="1">
    <name type="scientific">marine sediment metagenome</name>
    <dbReference type="NCBI Taxonomy" id="412755"/>
    <lineage>
        <taxon>unclassified sequences</taxon>
        <taxon>metagenomes</taxon>
        <taxon>ecological metagenomes</taxon>
    </lineage>
</organism>
<comment type="caution">
    <text evidence="1">The sequence shown here is derived from an EMBL/GenBank/DDBJ whole genome shotgun (WGS) entry which is preliminary data.</text>
</comment>
<gene>
    <name evidence="1" type="ORF">LCGC14_0634500</name>
</gene>
<sequence>MVKELLLKIKNIPDEDFLFRNVNLKLIRIPRGYSIDEVPINAFRDEQGDGISTAWDKYSSAKKLRRLAKVPKFNGVIKINTGNIRKISQLSVQHKPTMRNYGHSLITGLPKKRPEMIKLRSLLKDISNWVIPLNMNLI</sequence>
<dbReference type="EMBL" id="LAZR01001124">
    <property type="protein sequence ID" value="KKN50258.1"/>
    <property type="molecule type" value="Genomic_DNA"/>
</dbReference>
<proteinExistence type="predicted"/>
<evidence type="ECO:0000313" key="1">
    <source>
        <dbReference type="EMBL" id="KKN50258.1"/>
    </source>
</evidence>
<dbReference type="AlphaFoldDB" id="A0A0F9U9C7"/>